<keyword evidence="3" id="KW-0378">Hydrolase</keyword>
<evidence type="ECO:0000256" key="1">
    <source>
        <dbReference type="PROSITE-ProRule" id="PRU01251"/>
    </source>
</evidence>
<keyword evidence="3" id="KW-0645">Protease</keyword>
<accession>A0ABW2GGK9</accession>
<comment type="caution">
    <text evidence="3">The sequence shown here is derived from an EMBL/GenBank/DDBJ whole genome shotgun (WGS) entry which is preliminary data.</text>
</comment>
<keyword evidence="4" id="KW-1185">Reference proteome</keyword>
<evidence type="ECO:0000259" key="2">
    <source>
        <dbReference type="PROSITE" id="PS51903"/>
    </source>
</evidence>
<dbReference type="SUPFAM" id="SSF81923">
    <property type="entry name" value="Double Clp-N motif"/>
    <property type="match status" value="1"/>
</dbReference>
<organism evidence="3 4">
    <name type="scientific">Streptomyces polyrhachis</name>
    <dbReference type="NCBI Taxonomy" id="1282885"/>
    <lineage>
        <taxon>Bacteria</taxon>
        <taxon>Bacillati</taxon>
        <taxon>Actinomycetota</taxon>
        <taxon>Actinomycetes</taxon>
        <taxon>Kitasatosporales</taxon>
        <taxon>Streptomycetaceae</taxon>
        <taxon>Streptomyces</taxon>
    </lineage>
</organism>
<reference evidence="4" key="1">
    <citation type="journal article" date="2019" name="Int. J. Syst. Evol. Microbiol.">
        <title>The Global Catalogue of Microorganisms (GCM) 10K type strain sequencing project: providing services to taxonomists for standard genome sequencing and annotation.</title>
        <authorList>
            <consortium name="The Broad Institute Genomics Platform"/>
            <consortium name="The Broad Institute Genome Sequencing Center for Infectious Disease"/>
            <person name="Wu L."/>
            <person name="Ma J."/>
        </authorList>
    </citation>
    <scope>NUCLEOTIDE SEQUENCE [LARGE SCALE GENOMIC DNA]</scope>
    <source>
        <strain evidence="4">CGMCC 1.13681</strain>
    </source>
</reference>
<dbReference type="EMBL" id="JBHSZO010000026">
    <property type="protein sequence ID" value="MFC7219875.1"/>
    <property type="molecule type" value="Genomic_DNA"/>
</dbReference>
<dbReference type="InterPro" id="IPR004176">
    <property type="entry name" value="Clp_R_N"/>
</dbReference>
<name>A0ABW2GGK9_9ACTN</name>
<dbReference type="InterPro" id="IPR036628">
    <property type="entry name" value="Clp_N_dom_sf"/>
</dbReference>
<dbReference type="RefSeq" id="WP_386416064.1">
    <property type="nucleotide sequence ID" value="NZ_JBHSZO010000026.1"/>
</dbReference>
<gene>
    <name evidence="3" type="ORF">ACFQLX_17140</name>
</gene>
<protein>
    <submittedName>
        <fullName evidence="3">Clp protease N-terminal domain-containing protein</fullName>
    </submittedName>
</protein>
<evidence type="ECO:0000313" key="3">
    <source>
        <dbReference type="EMBL" id="MFC7219875.1"/>
    </source>
</evidence>
<dbReference type="GO" id="GO:0006508">
    <property type="term" value="P:proteolysis"/>
    <property type="evidence" value="ECO:0007669"/>
    <property type="project" value="UniProtKB-KW"/>
</dbReference>
<sequence>MFERFTQTARDTVRGACEGAERAGDRRVTEEHLLLALLRQDALPLLGGRRAAIEEGLGAARRRAGISRADAAALAEIGIDVEEIVGRVEETHGAGALAPRGRSRGQRSRFSPEARKVLERSLRVALGRREKHIAAEHLLLALIGVPGVAAEVLAENGVTYAAVEAALDGGGRRAS</sequence>
<dbReference type="Pfam" id="PF02861">
    <property type="entry name" value="Clp_N"/>
    <property type="match status" value="2"/>
</dbReference>
<dbReference type="Gene3D" id="1.10.1780.10">
    <property type="entry name" value="Clp, N-terminal domain"/>
    <property type="match status" value="1"/>
</dbReference>
<feature type="domain" description="Clp R" evidence="2">
    <location>
        <begin position="2"/>
        <end position="175"/>
    </location>
</feature>
<dbReference type="PROSITE" id="PS51903">
    <property type="entry name" value="CLP_R"/>
    <property type="match status" value="1"/>
</dbReference>
<dbReference type="GO" id="GO:0008233">
    <property type="term" value="F:peptidase activity"/>
    <property type="evidence" value="ECO:0007669"/>
    <property type="project" value="UniProtKB-KW"/>
</dbReference>
<keyword evidence="1" id="KW-0677">Repeat</keyword>
<proteinExistence type="predicted"/>
<evidence type="ECO:0000313" key="4">
    <source>
        <dbReference type="Proteomes" id="UP001596413"/>
    </source>
</evidence>
<dbReference type="Proteomes" id="UP001596413">
    <property type="component" value="Unassembled WGS sequence"/>
</dbReference>